<dbReference type="Gene3D" id="1.10.287.130">
    <property type="match status" value="1"/>
</dbReference>
<evidence type="ECO:0000256" key="6">
    <source>
        <dbReference type="SAM" id="MobiDB-lite"/>
    </source>
</evidence>
<comment type="catalytic activity">
    <reaction evidence="1">
        <text>ATP + protein L-histidine = ADP + protein N-phospho-L-histidine.</text>
        <dbReference type="EC" id="2.7.13.3"/>
    </reaction>
</comment>
<organism evidence="9 10">
    <name type="scientific">Ancylobacter crimeensis</name>
    <dbReference type="NCBI Taxonomy" id="2579147"/>
    <lineage>
        <taxon>Bacteria</taxon>
        <taxon>Pseudomonadati</taxon>
        <taxon>Pseudomonadota</taxon>
        <taxon>Alphaproteobacteria</taxon>
        <taxon>Hyphomicrobiales</taxon>
        <taxon>Xanthobacteraceae</taxon>
        <taxon>Ancylobacter</taxon>
    </lineage>
</organism>
<dbReference type="SMART" id="SM00387">
    <property type="entry name" value="HATPase_c"/>
    <property type="match status" value="1"/>
</dbReference>
<dbReference type="InterPro" id="IPR003594">
    <property type="entry name" value="HATPase_dom"/>
</dbReference>
<keyword evidence="7" id="KW-0472">Membrane</keyword>
<keyword evidence="7" id="KW-1133">Transmembrane helix</keyword>
<dbReference type="Proteomes" id="UP001203284">
    <property type="component" value="Unassembled WGS sequence"/>
</dbReference>
<dbReference type="SUPFAM" id="SSF47384">
    <property type="entry name" value="Homodimeric domain of signal transducing histidine kinase"/>
    <property type="match status" value="1"/>
</dbReference>
<reference evidence="9 10" key="1">
    <citation type="submission" date="2022-04" db="EMBL/GenBank/DDBJ databases">
        <authorList>
            <person name="Grouzdev D.S."/>
            <person name="Pantiukh K.S."/>
            <person name="Krutkina M.S."/>
        </authorList>
    </citation>
    <scope>NUCLEOTIDE SEQUENCE [LARGE SCALE GENOMIC DNA]</scope>
    <source>
        <strain evidence="9 10">6x-1</strain>
    </source>
</reference>
<dbReference type="SUPFAM" id="SSF55874">
    <property type="entry name" value="ATPase domain of HSP90 chaperone/DNA topoisomerase II/histidine kinase"/>
    <property type="match status" value="1"/>
</dbReference>
<dbReference type="Pfam" id="PF00512">
    <property type="entry name" value="HisKA"/>
    <property type="match status" value="1"/>
</dbReference>
<dbReference type="InterPro" id="IPR004358">
    <property type="entry name" value="Sig_transdc_His_kin-like_C"/>
</dbReference>
<dbReference type="PANTHER" id="PTHR43047:SF72">
    <property type="entry name" value="OSMOSENSING HISTIDINE PROTEIN KINASE SLN1"/>
    <property type="match status" value="1"/>
</dbReference>
<feature type="region of interest" description="Disordered" evidence="6">
    <location>
        <begin position="449"/>
        <end position="487"/>
    </location>
</feature>
<evidence type="ECO:0000259" key="8">
    <source>
        <dbReference type="PROSITE" id="PS50109"/>
    </source>
</evidence>
<evidence type="ECO:0000256" key="2">
    <source>
        <dbReference type="ARBA" id="ARBA00012438"/>
    </source>
</evidence>
<feature type="transmembrane region" description="Helical" evidence="7">
    <location>
        <begin position="12"/>
        <end position="31"/>
    </location>
</feature>
<dbReference type="InterPro" id="IPR036097">
    <property type="entry name" value="HisK_dim/P_sf"/>
</dbReference>
<evidence type="ECO:0000313" key="9">
    <source>
        <dbReference type="EMBL" id="MCK0196188.1"/>
    </source>
</evidence>
<proteinExistence type="predicted"/>
<dbReference type="Pfam" id="PF02518">
    <property type="entry name" value="HATPase_c"/>
    <property type="match status" value="1"/>
</dbReference>
<evidence type="ECO:0000256" key="3">
    <source>
        <dbReference type="ARBA" id="ARBA00022553"/>
    </source>
</evidence>
<evidence type="ECO:0000256" key="5">
    <source>
        <dbReference type="ARBA" id="ARBA00022777"/>
    </source>
</evidence>
<keyword evidence="5 9" id="KW-0418">Kinase</keyword>
<dbReference type="PRINTS" id="PR00344">
    <property type="entry name" value="BCTRLSENSOR"/>
</dbReference>
<keyword evidence="3" id="KW-0597">Phosphoprotein</keyword>
<evidence type="ECO:0000313" key="10">
    <source>
        <dbReference type="Proteomes" id="UP001203284"/>
    </source>
</evidence>
<name>A0ABT0D8A3_9HYPH</name>
<sequence length="487" mass="50603">MLLRLTADLRLAAAPWSALGMLAAGAGSLVFLPPLEAGLFTLALTGLQQLSTALARHVRAVPDLGRAQRRAQVFTALDTLSALAASGLVARLLLSGGGVAGTQGADVYGLAAALAYLTGAARLGAGARISAIIAALPAFVAAALMATLRPGLEGLAVGGLLALAGLAAPALSRHANRFMLGALEARAATDGLIAELEAAKASSDAAARQAEAASVAKSRFLAQMSHELRTPLNAILGFSEVMKSELLGRHAVPTYKEYAGDIHASGKHLLNLIDEILDISRIESGRYELNDEPVALADMVEDCRELLKIRARTRGIRIHELYEPKLPKLRADERALRRICLNLISNAVKFAPLRGEVWVKVGWTASGGQYLSVRDSGPGISPEQRAVLLATFGRAEAATRNADEGAGLGLAIVKGLAELHGGALHLRGRPEEGTEFIVTFPALRVLAEPDADGADAPETEPAEPAQAGSESALGHAAGPTPSRAAVR</sequence>
<dbReference type="RefSeq" id="WP_247027054.1">
    <property type="nucleotide sequence ID" value="NZ_JALKCH010000003.1"/>
</dbReference>
<dbReference type="CDD" id="cd00082">
    <property type="entry name" value="HisKA"/>
    <property type="match status" value="1"/>
</dbReference>
<dbReference type="InterPro" id="IPR005467">
    <property type="entry name" value="His_kinase_dom"/>
</dbReference>
<keyword evidence="4" id="KW-0808">Transferase</keyword>
<evidence type="ECO:0000256" key="4">
    <source>
        <dbReference type="ARBA" id="ARBA00022679"/>
    </source>
</evidence>
<protein>
    <recommendedName>
        <fullName evidence="2">histidine kinase</fullName>
        <ecNumber evidence="2">2.7.13.3</ecNumber>
    </recommendedName>
</protein>
<dbReference type="EMBL" id="JALKCH010000003">
    <property type="protein sequence ID" value="MCK0196188.1"/>
    <property type="molecule type" value="Genomic_DNA"/>
</dbReference>
<dbReference type="PROSITE" id="PS50109">
    <property type="entry name" value="HIS_KIN"/>
    <property type="match status" value="1"/>
</dbReference>
<comment type="caution">
    <text evidence="9">The sequence shown here is derived from an EMBL/GenBank/DDBJ whole genome shotgun (WGS) entry which is preliminary data.</text>
</comment>
<dbReference type="EC" id="2.7.13.3" evidence="2"/>
<keyword evidence="7" id="KW-0812">Transmembrane</keyword>
<dbReference type="PANTHER" id="PTHR43047">
    <property type="entry name" value="TWO-COMPONENT HISTIDINE PROTEIN KINASE"/>
    <property type="match status" value="1"/>
</dbReference>
<dbReference type="InterPro" id="IPR003661">
    <property type="entry name" value="HisK_dim/P_dom"/>
</dbReference>
<keyword evidence="10" id="KW-1185">Reference proteome</keyword>
<feature type="domain" description="Histidine kinase" evidence="8">
    <location>
        <begin position="223"/>
        <end position="444"/>
    </location>
</feature>
<dbReference type="Gene3D" id="3.30.565.10">
    <property type="entry name" value="Histidine kinase-like ATPase, C-terminal domain"/>
    <property type="match status" value="1"/>
</dbReference>
<dbReference type="GO" id="GO:0016301">
    <property type="term" value="F:kinase activity"/>
    <property type="evidence" value="ECO:0007669"/>
    <property type="project" value="UniProtKB-KW"/>
</dbReference>
<accession>A0ABT0D8A3</accession>
<dbReference type="InterPro" id="IPR036890">
    <property type="entry name" value="HATPase_C_sf"/>
</dbReference>
<evidence type="ECO:0000256" key="7">
    <source>
        <dbReference type="SAM" id="Phobius"/>
    </source>
</evidence>
<feature type="transmembrane region" description="Helical" evidence="7">
    <location>
        <begin position="129"/>
        <end position="148"/>
    </location>
</feature>
<gene>
    <name evidence="9" type="ORF">MWN34_04610</name>
</gene>
<evidence type="ECO:0000256" key="1">
    <source>
        <dbReference type="ARBA" id="ARBA00000085"/>
    </source>
</evidence>
<dbReference type="SMART" id="SM00388">
    <property type="entry name" value="HisKA"/>
    <property type="match status" value="1"/>
</dbReference>
<feature type="compositionally biased region" description="Acidic residues" evidence="6">
    <location>
        <begin position="449"/>
        <end position="461"/>
    </location>
</feature>
<feature type="transmembrane region" description="Helical" evidence="7">
    <location>
        <begin position="154"/>
        <end position="171"/>
    </location>
</feature>